<evidence type="ECO:0000256" key="4">
    <source>
        <dbReference type="ARBA" id="ARBA00022842"/>
    </source>
</evidence>
<evidence type="ECO:0000256" key="3">
    <source>
        <dbReference type="ARBA" id="ARBA00022723"/>
    </source>
</evidence>
<reference evidence="9" key="1">
    <citation type="submission" date="2022-07" db="EMBL/GenBank/DDBJ databases">
        <title>Taxonomy of Novel Oxalotrophic and Methylotrophic Bacteria.</title>
        <authorList>
            <person name="Sahin N."/>
            <person name="Tani A."/>
        </authorList>
    </citation>
    <scope>NUCLEOTIDE SEQUENCE</scope>
    <source>
        <strain evidence="9">Y10</strain>
    </source>
</reference>
<evidence type="ECO:0000313" key="10">
    <source>
        <dbReference type="Proteomes" id="UP001143543"/>
    </source>
</evidence>
<keyword evidence="7 8" id="KW-1208">Phospholipid metabolism</keyword>
<evidence type="ECO:0000256" key="7">
    <source>
        <dbReference type="ARBA" id="ARBA00023264"/>
    </source>
</evidence>
<comment type="cofactor">
    <cofactor evidence="8">
        <name>Mg(2+)</name>
        <dbReference type="ChEBI" id="CHEBI:18420"/>
    </cofactor>
</comment>
<keyword evidence="1 8" id="KW-0444">Lipid biosynthesis</keyword>
<dbReference type="Pfam" id="PF01884">
    <property type="entry name" value="PcrB"/>
    <property type="match status" value="1"/>
</dbReference>
<dbReference type="InterPro" id="IPR008205">
    <property type="entry name" value="GGGP_HepGP_synthase"/>
</dbReference>
<evidence type="ECO:0000256" key="2">
    <source>
        <dbReference type="ARBA" id="ARBA00022679"/>
    </source>
</evidence>
<keyword evidence="5 8" id="KW-0443">Lipid metabolism</keyword>
<dbReference type="HAMAP" id="MF_00112">
    <property type="entry name" value="GGGP_HepGP_synthase"/>
    <property type="match status" value="1"/>
</dbReference>
<evidence type="ECO:0000256" key="6">
    <source>
        <dbReference type="ARBA" id="ARBA00023209"/>
    </source>
</evidence>
<sequence>MSYYHTIVNAKASGAPLIAVLIDPDKLTLAEVPAFMNKVSQTAIAVILVGGSTVAAGITEPLVAAIKQHTTKPVVLFPGDVGQLTNKADGLLFLMLLSGRNPEYLIDQQVASVPFLREASLEVVSTGYILLDGGKETATMQVTHTTPIPFTEINRIKDTAKAGEFMGNKLMYLEAGSGALHPVPVEVIREVKQDLTIPIIVGGGIRTEKALLDTIKSGADMIVIGTAFEEDETFFEVLQNITIAK</sequence>
<feature type="binding site" evidence="8">
    <location>
        <position position="52"/>
    </location>
    <ligand>
        <name>Mg(2+)</name>
        <dbReference type="ChEBI" id="CHEBI:18420"/>
    </ligand>
</feature>
<comment type="caution">
    <text evidence="9">The sequence shown here is derived from an EMBL/GenBank/DDBJ whole genome shotgun (WGS) entry which is preliminary data.</text>
</comment>
<evidence type="ECO:0000256" key="5">
    <source>
        <dbReference type="ARBA" id="ARBA00023098"/>
    </source>
</evidence>
<keyword evidence="10" id="KW-1185">Reference proteome</keyword>
<name>A0ABQ5MGD4_9FLAO</name>
<gene>
    <name evidence="9" type="primary">pcrB</name>
    <name evidence="9" type="ORF">Y10_07950</name>
</gene>
<proteinExistence type="inferred from homology"/>
<keyword evidence="4 8" id="KW-0460">Magnesium</keyword>
<dbReference type="SUPFAM" id="SSF51395">
    <property type="entry name" value="FMN-linked oxidoreductases"/>
    <property type="match status" value="1"/>
</dbReference>
<dbReference type="EMBL" id="BRVO01000001">
    <property type="protein sequence ID" value="GLB48427.1"/>
    <property type="molecule type" value="Genomic_DNA"/>
</dbReference>
<dbReference type="InterPro" id="IPR038597">
    <property type="entry name" value="GGGP/HepGP_synthase_sf"/>
</dbReference>
<comment type="function">
    <text evidence="8">Prenyltransferase that catalyzes the transfer of the geranylgeranyl moiety of geranylgeranyl diphosphate (GGPP) to the C3 hydroxyl of sn-glycerol-1-phosphate (G1P).</text>
</comment>
<feature type="binding site" evidence="8">
    <location>
        <begin position="203"/>
        <end position="204"/>
    </location>
    <ligand>
        <name>sn-glycerol 1-phosphate</name>
        <dbReference type="ChEBI" id="CHEBI:57685"/>
    </ligand>
</feature>
<comment type="catalytic activity">
    <reaction evidence="8">
        <text>sn-glycerol 1-phosphate + (2E,6E,10E)-geranylgeranyl diphosphate = sn-3-O-(geranylgeranyl)glycerol 1-phosphate + diphosphate</text>
        <dbReference type="Rhea" id="RHEA:23404"/>
        <dbReference type="ChEBI" id="CHEBI:33019"/>
        <dbReference type="ChEBI" id="CHEBI:57677"/>
        <dbReference type="ChEBI" id="CHEBI:57685"/>
        <dbReference type="ChEBI" id="CHEBI:58756"/>
        <dbReference type="EC" id="2.5.1.41"/>
    </reaction>
</comment>
<keyword evidence="6 8" id="KW-0594">Phospholipid biosynthesis</keyword>
<organism evidence="9 10">
    <name type="scientific">Neptunitalea lumnitzerae</name>
    <dbReference type="NCBI Taxonomy" id="2965509"/>
    <lineage>
        <taxon>Bacteria</taxon>
        <taxon>Pseudomonadati</taxon>
        <taxon>Bacteroidota</taxon>
        <taxon>Flavobacteriia</taxon>
        <taxon>Flavobacteriales</taxon>
        <taxon>Flavobacteriaceae</taxon>
        <taxon>Neptunitalea</taxon>
    </lineage>
</organism>
<feature type="binding site" evidence="8">
    <location>
        <position position="23"/>
    </location>
    <ligand>
        <name>Mg(2+)</name>
        <dbReference type="ChEBI" id="CHEBI:18420"/>
    </ligand>
</feature>
<dbReference type="NCBIfam" id="NF003198">
    <property type="entry name" value="PRK04169.1-2"/>
    <property type="match status" value="1"/>
</dbReference>
<evidence type="ECO:0000256" key="8">
    <source>
        <dbReference type="HAMAP-Rule" id="MF_00112"/>
    </source>
</evidence>
<dbReference type="RefSeq" id="WP_281764066.1">
    <property type="nucleotide sequence ID" value="NZ_BRVO01000001.1"/>
</dbReference>
<comment type="caution">
    <text evidence="8">Lacks conserved residue(s) required for the propagation of feature annotation.</text>
</comment>
<keyword evidence="3 8" id="KW-0479">Metal-binding</keyword>
<comment type="similarity">
    <text evidence="8">Belongs to the GGGP/HepGP synthase family. Group II subfamily.</text>
</comment>
<dbReference type="NCBIfam" id="TIGR01768">
    <property type="entry name" value="GGGP-family"/>
    <property type="match status" value="1"/>
</dbReference>
<keyword evidence="2 8" id="KW-0808">Transferase</keyword>
<evidence type="ECO:0000313" key="9">
    <source>
        <dbReference type="EMBL" id="GLB48427.1"/>
    </source>
</evidence>
<dbReference type="EC" id="2.5.1.41" evidence="8"/>
<feature type="binding site" evidence="8">
    <location>
        <begin position="172"/>
        <end position="178"/>
    </location>
    <ligand>
        <name>sn-glycerol 1-phosphate</name>
        <dbReference type="ChEBI" id="CHEBI:57685"/>
    </ligand>
</feature>
<evidence type="ECO:0000256" key="1">
    <source>
        <dbReference type="ARBA" id="ARBA00022516"/>
    </source>
</evidence>
<dbReference type="Gene3D" id="3.20.20.390">
    <property type="entry name" value="FMN-linked oxidoreductases"/>
    <property type="match status" value="1"/>
</dbReference>
<feature type="binding site" evidence="8">
    <location>
        <begin position="225"/>
        <end position="226"/>
    </location>
    <ligand>
        <name>sn-glycerol 1-phosphate</name>
        <dbReference type="ChEBI" id="CHEBI:57685"/>
    </ligand>
</feature>
<dbReference type="Proteomes" id="UP001143543">
    <property type="component" value="Unassembled WGS sequence"/>
</dbReference>
<protein>
    <recommendedName>
        <fullName evidence="8">Geranylgeranylglyceryl phosphate synthase</fullName>
        <shortName evidence="8">GGGP synthase</shortName>
        <shortName evidence="8">GGGPS</shortName>
        <ecNumber evidence="8">2.5.1.41</ecNumber>
    </recommendedName>
    <alternativeName>
        <fullName evidence="8">(S)-3-O-geranylgeranylglyceryl phosphate synthase</fullName>
    </alternativeName>
    <alternativeName>
        <fullName evidence="8">Phosphoglycerol geranylgeranyltransferase</fullName>
    </alternativeName>
</protein>
<accession>A0ABQ5MGD4</accession>